<dbReference type="SUPFAM" id="SSF46894">
    <property type="entry name" value="C-terminal effector domain of the bipartite response regulators"/>
    <property type="match status" value="1"/>
</dbReference>
<dbReference type="GO" id="GO:0003677">
    <property type="term" value="F:DNA binding"/>
    <property type="evidence" value="ECO:0007669"/>
    <property type="project" value="InterPro"/>
</dbReference>
<name>A0A0Q3SXW1_9HYPH</name>
<reference evidence="2 4" key="1">
    <citation type="submission" date="2015-10" db="EMBL/GenBank/DDBJ databases">
        <title>Draft genome of Bosea thiooxidans.</title>
        <authorList>
            <person name="Wang X."/>
        </authorList>
    </citation>
    <scope>NUCLEOTIDE SEQUENCE [LARGE SCALE GENOMIC DNA]</scope>
    <source>
        <strain evidence="2 4">CGMCC 9174</strain>
    </source>
</reference>
<dbReference type="Gene3D" id="1.10.10.10">
    <property type="entry name" value="Winged helix-like DNA-binding domain superfamily/Winged helix DNA-binding domain"/>
    <property type="match status" value="1"/>
</dbReference>
<reference evidence="3 5" key="2">
    <citation type="submission" date="2017-02" db="EMBL/GenBank/DDBJ databases">
        <authorList>
            <person name="Peterson S.W."/>
        </authorList>
    </citation>
    <scope>NUCLEOTIDE SEQUENCE [LARGE SCALE GENOMIC DNA]</scope>
    <source>
        <strain evidence="3 5">DSM 9653</strain>
    </source>
</reference>
<gene>
    <name evidence="2" type="ORF">ARD30_14845</name>
    <name evidence="3" type="ORF">SAMN05660750_04386</name>
</gene>
<dbReference type="InterPro" id="IPR016032">
    <property type="entry name" value="Sig_transdc_resp-reg_C-effctor"/>
</dbReference>
<protein>
    <submittedName>
        <fullName evidence="3">Regulatory protein, luxR family</fullName>
    </submittedName>
</protein>
<keyword evidence="4" id="KW-1185">Reference proteome</keyword>
<dbReference type="OrthoDB" id="8188912at2"/>
<evidence type="ECO:0000313" key="3">
    <source>
        <dbReference type="EMBL" id="SKC11690.1"/>
    </source>
</evidence>
<evidence type="ECO:0000259" key="1">
    <source>
        <dbReference type="SMART" id="SM00421"/>
    </source>
</evidence>
<dbReference type="RefSeq" id="WP_055728534.1">
    <property type="nucleotide sequence ID" value="NZ_FUYX01000015.1"/>
</dbReference>
<evidence type="ECO:0000313" key="4">
    <source>
        <dbReference type="Proteomes" id="UP000051562"/>
    </source>
</evidence>
<proteinExistence type="predicted"/>
<dbReference type="GO" id="GO:0006355">
    <property type="term" value="P:regulation of DNA-templated transcription"/>
    <property type="evidence" value="ECO:0007669"/>
    <property type="project" value="InterPro"/>
</dbReference>
<dbReference type="SMART" id="SM00421">
    <property type="entry name" value="HTH_LUXR"/>
    <property type="match status" value="1"/>
</dbReference>
<evidence type="ECO:0000313" key="2">
    <source>
        <dbReference type="EMBL" id="KQK30130.1"/>
    </source>
</evidence>
<dbReference type="InterPro" id="IPR000792">
    <property type="entry name" value="Tscrpt_reg_LuxR_C"/>
</dbReference>
<evidence type="ECO:0000313" key="5">
    <source>
        <dbReference type="Proteomes" id="UP000190130"/>
    </source>
</evidence>
<dbReference type="AlphaFoldDB" id="A0A0Q3SXW1"/>
<accession>A0A0Q3SXW1</accession>
<dbReference type="InterPro" id="IPR036388">
    <property type="entry name" value="WH-like_DNA-bd_sf"/>
</dbReference>
<dbReference type="Pfam" id="PF00196">
    <property type="entry name" value="GerE"/>
    <property type="match status" value="1"/>
</dbReference>
<sequence length="379" mass="42485">MRDDAIIPVQPKAPATATLHRLEMFGRAILGLLECRRCFVFTLSRETGFALQAVRIGLDRSTQPSADVITRLAQREEWQTADLFAVDPADAPAAELLGRKQEEPEHALAGRLPAGDREDLVFLAGWRVKPFSATEIACFSRAANIIWTTMQSFMHRRSDDLSPDRLVEELAFPAFSIDHKWRVIEMNEAGRQLLQAKTPLRLDNGVLVGPNAFVNNLMQQALRDTIASRSERAWANRLVPLSTDHRAFAFARIGAAPAERQHMDRLLVIIPQLDPVAGAKRIAAAFGLPWAEERIVQLLLRGEPPAGIGRHLDLTEATVRTYIKRIMLKLGINRQIEFFLLYILTLSPFVDGCRDPAFPNELESRASLIAVDRLRHARA</sequence>
<organism evidence="2 4">
    <name type="scientific">Bosea thiooxidans</name>
    <dbReference type="NCBI Taxonomy" id="53254"/>
    <lineage>
        <taxon>Bacteria</taxon>
        <taxon>Pseudomonadati</taxon>
        <taxon>Pseudomonadota</taxon>
        <taxon>Alphaproteobacteria</taxon>
        <taxon>Hyphomicrobiales</taxon>
        <taxon>Boseaceae</taxon>
        <taxon>Bosea</taxon>
    </lineage>
</organism>
<dbReference type="EMBL" id="FUYX01000015">
    <property type="protein sequence ID" value="SKC11690.1"/>
    <property type="molecule type" value="Genomic_DNA"/>
</dbReference>
<dbReference type="STRING" id="53254.SAMN05660750_04386"/>
<feature type="domain" description="HTH luxR-type" evidence="1">
    <location>
        <begin position="285"/>
        <end position="342"/>
    </location>
</feature>
<dbReference type="Proteomes" id="UP000190130">
    <property type="component" value="Unassembled WGS sequence"/>
</dbReference>
<dbReference type="Proteomes" id="UP000051562">
    <property type="component" value="Unassembled WGS sequence"/>
</dbReference>
<dbReference type="EMBL" id="LMAR01000042">
    <property type="protein sequence ID" value="KQK30130.1"/>
    <property type="molecule type" value="Genomic_DNA"/>
</dbReference>